<dbReference type="EMBL" id="CAKOGP040001112">
    <property type="protein sequence ID" value="CAJ1943110.1"/>
    <property type="molecule type" value="Genomic_DNA"/>
</dbReference>
<gene>
    <name evidence="1" type="ORF">CYCCA115_LOCUS8282</name>
</gene>
<comment type="caution">
    <text evidence="1">The sequence shown here is derived from an EMBL/GenBank/DDBJ whole genome shotgun (WGS) entry which is preliminary data.</text>
</comment>
<reference evidence="1" key="1">
    <citation type="submission" date="2023-08" db="EMBL/GenBank/DDBJ databases">
        <authorList>
            <person name="Audoor S."/>
            <person name="Bilcke G."/>
        </authorList>
    </citation>
    <scope>NUCLEOTIDE SEQUENCE</scope>
</reference>
<dbReference type="AlphaFoldDB" id="A0AAD2CQS6"/>
<accession>A0AAD2CQS6</accession>
<organism evidence="1 2">
    <name type="scientific">Cylindrotheca closterium</name>
    <dbReference type="NCBI Taxonomy" id="2856"/>
    <lineage>
        <taxon>Eukaryota</taxon>
        <taxon>Sar</taxon>
        <taxon>Stramenopiles</taxon>
        <taxon>Ochrophyta</taxon>
        <taxon>Bacillariophyta</taxon>
        <taxon>Bacillariophyceae</taxon>
        <taxon>Bacillariophycidae</taxon>
        <taxon>Bacillariales</taxon>
        <taxon>Bacillariaceae</taxon>
        <taxon>Cylindrotheca</taxon>
    </lineage>
</organism>
<evidence type="ECO:0000313" key="1">
    <source>
        <dbReference type="EMBL" id="CAJ1943110.1"/>
    </source>
</evidence>
<protein>
    <submittedName>
        <fullName evidence="1">Uncharacterized protein</fullName>
    </submittedName>
</protein>
<sequence>MSDQHEELVELFVSSLTDQLVILYSDGPSEGTNDKFIERGLLALLAKNETSKEEELVMQDAIPLAIQRWKDTTPVSVPKKSKSTPISLFDQLTGGGFQPPVTIDDIKEAQSAEDRLTVFRSVSYVDDLLLDWNEIKSMLLSDLRGSLQANAAVDIIKIHRKYYDLGRASSEYLLLQYGICHNIFDAIMSYTQQDNSNAELLLLLIRTWCDILVDLIQRDVFVEELVGTMESRMLELLLDDSKYHIATSTESIQFSTAHVLALADTRARWFQGWVRSTSVGSLLTLLEKTSILPTVISRCCLDSTETESDNNSRAMQKVLRDQSLVILASIMEKTRVSCFPWHLASSIFVDIEQSTEDGPARTTAHIGKIIEIFLQTMAMEESTTSLQVCCNALEDVLSGCRAASDYAELISKLNERVSAMSVKVRNKWEKPNLRLQH</sequence>
<proteinExistence type="predicted"/>
<keyword evidence="2" id="KW-1185">Reference proteome</keyword>
<name>A0AAD2CQS6_9STRA</name>
<dbReference type="Proteomes" id="UP001295423">
    <property type="component" value="Unassembled WGS sequence"/>
</dbReference>
<evidence type="ECO:0000313" key="2">
    <source>
        <dbReference type="Proteomes" id="UP001295423"/>
    </source>
</evidence>